<keyword evidence="2" id="KW-0732">Signal</keyword>
<feature type="region of interest" description="Disordered" evidence="1">
    <location>
        <begin position="196"/>
        <end position="272"/>
    </location>
</feature>
<dbReference type="Proteomes" id="UP000011086">
    <property type="component" value="Unassembled WGS sequence"/>
</dbReference>
<feature type="chain" id="PRO_5041690323" evidence="2">
    <location>
        <begin position="24"/>
        <end position="298"/>
    </location>
</feature>
<evidence type="ECO:0000256" key="2">
    <source>
        <dbReference type="SAM" id="SignalP"/>
    </source>
</evidence>
<protein>
    <submittedName>
        <fullName evidence="3">Uncharacterized protein</fullName>
    </submittedName>
</protein>
<evidence type="ECO:0000256" key="1">
    <source>
        <dbReference type="SAM" id="MobiDB-lite"/>
    </source>
</evidence>
<accession>A0AA97PJJ2</accession>
<organism evidence="3">
    <name type="scientific">Pyricularia oryzae (strain Y34)</name>
    <name type="common">Rice blast fungus</name>
    <name type="synonym">Magnaporthe oryzae</name>
    <dbReference type="NCBI Taxonomy" id="1143189"/>
    <lineage>
        <taxon>Eukaryota</taxon>
        <taxon>Fungi</taxon>
        <taxon>Dikarya</taxon>
        <taxon>Ascomycota</taxon>
        <taxon>Pezizomycotina</taxon>
        <taxon>Sordariomycetes</taxon>
        <taxon>Sordariomycetidae</taxon>
        <taxon>Magnaporthales</taxon>
        <taxon>Pyriculariaceae</taxon>
        <taxon>Pyricularia</taxon>
    </lineage>
</organism>
<evidence type="ECO:0000313" key="3">
    <source>
        <dbReference type="EMBL" id="ELQ36859.1"/>
    </source>
</evidence>
<gene>
    <name evidence="3" type="ORF">OOU_Y34scaffold00628g2</name>
</gene>
<feature type="signal peptide" evidence="2">
    <location>
        <begin position="1"/>
        <end position="23"/>
    </location>
</feature>
<feature type="compositionally biased region" description="Pro residues" evidence="1">
    <location>
        <begin position="228"/>
        <end position="239"/>
    </location>
</feature>
<name>A0AA97PJJ2_PYRO3</name>
<reference evidence="3" key="1">
    <citation type="journal article" date="2012" name="PLoS Genet.">
        <title>Comparative analysis of the genomes of two field isolates of the rice blast fungus Magnaporthe oryzae.</title>
        <authorList>
            <person name="Xue M."/>
            <person name="Yang J."/>
            <person name="Li Z."/>
            <person name="Hu S."/>
            <person name="Yao N."/>
            <person name="Dean R.A."/>
            <person name="Zhao W."/>
            <person name="Shen M."/>
            <person name="Zhang H."/>
            <person name="Li C."/>
            <person name="Liu L."/>
            <person name="Cao L."/>
            <person name="Xu X."/>
            <person name="Xing Y."/>
            <person name="Hsiang T."/>
            <person name="Zhang Z."/>
            <person name="Xu J.R."/>
            <person name="Peng Y.L."/>
        </authorList>
    </citation>
    <scope>NUCLEOTIDE SEQUENCE</scope>
    <source>
        <strain evidence="3">Y34</strain>
    </source>
</reference>
<feature type="compositionally biased region" description="Pro residues" evidence="1">
    <location>
        <begin position="201"/>
        <end position="221"/>
    </location>
</feature>
<proteinExistence type="predicted"/>
<dbReference type="EMBL" id="JH793599">
    <property type="protein sequence ID" value="ELQ36859.1"/>
    <property type="molecule type" value="Genomic_DNA"/>
</dbReference>
<dbReference type="AlphaFoldDB" id="A0AA97PJJ2"/>
<sequence>MKFLGRLCFTVAAAAVQFSHGAAAEVRAVAAGMQETSMSLSRLRLHVQSPRPRLVTLREGASVSPPVIVMGHESVSFIPMEKHSYIFEVNDTAHDMLATIQFASQEASDSGGTTVHVARRTSDGNGWILDMTQIGSLRLMGSLAGEYLMVRQQKDLYQNKEEAELRRRREEKVITQRAEISDQCAAWLRYCAVMTSDPRQQTPPPRPPAPMLGPPPPPPSGPGLGPVPESPPSRTPPAPGANSNSGNGLGPPATEGPPPPPAMQNIGGPFQTAPSFAIRKGAWQGKLTLVVWLLAFLA</sequence>